<dbReference type="SFLD" id="SFLDG00358">
    <property type="entry name" value="Main_(cytGST)"/>
    <property type="match status" value="1"/>
</dbReference>
<protein>
    <recommendedName>
        <fullName evidence="5">Glutathione S-transferase</fullName>
    </recommendedName>
</protein>
<accession>A0A127M6B7</accession>
<evidence type="ECO:0008006" key="5">
    <source>
        <dbReference type="Google" id="ProtNLM"/>
    </source>
</evidence>
<dbReference type="InterPro" id="IPR036249">
    <property type="entry name" value="Thioredoxin-like_sf"/>
</dbReference>
<dbReference type="PROSITE" id="PS50405">
    <property type="entry name" value="GST_CTER"/>
    <property type="match status" value="1"/>
</dbReference>
<evidence type="ECO:0000313" key="3">
    <source>
        <dbReference type="EMBL" id="AMO68788.1"/>
    </source>
</evidence>
<organism evidence="3 4">
    <name type="scientific">Zhongshania aliphaticivorans</name>
    <dbReference type="NCBI Taxonomy" id="1470434"/>
    <lineage>
        <taxon>Bacteria</taxon>
        <taxon>Pseudomonadati</taxon>
        <taxon>Pseudomonadota</taxon>
        <taxon>Gammaproteobacteria</taxon>
        <taxon>Cellvibrionales</taxon>
        <taxon>Spongiibacteraceae</taxon>
        <taxon>Zhongshania</taxon>
    </lineage>
</organism>
<dbReference type="Pfam" id="PF00043">
    <property type="entry name" value="GST_C"/>
    <property type="match status" value="1"/>
</dbReference>
<dbReference type="CDD" id="cd03051">
    <property type="entry name" value="GST_N_GTT2_like"/>
    <property type="match status" value="1"/>
</dbReference>
<dbReference type="SUPFAM" id="SSF47616">
    <property type="entry name" value="GST C-terminal domain-like"/>
    <property type="match status" value="1"/>
</dbReference>
<dbReference type="SUPFAM" id="SSF52833">
    <property type="entry name" value="Thioredoxin-like"/>
    <property type="match status" value="1"/>
</dbReference>
<evidence type="ECO:0000259" key="1">
    <source>
        <dbReference type="PROSITE" id="PS50404"/>
    </source>
</evidence>
<feature type="domain" description="GST N-terminal" evidence="1">
    <location>
        <begin position="1"/>
        <end position="81"/>
    </location>
</feature>
<dbReference type="AlphaFoldDB" id="A0A127M6B7"/>
<evidence type="ECO:0000313" key="4">
    <source>
        <dbReference type="Proteomes" id="UP000074119"/>
    </source>
</evidence>
<dbReference type="RefSeq" id="WP_008249451.1">
    <property type="nucleotide sequence ID" value="NZ_CP014544.1"/>
</dbReference>
<feature type="domain" description="GST C-terminal" evidence="2">
    <location>
        <begin position="86"/>
        <end position="207"/>
    </location>
</feature>
<dbReference type="Gene3D" id="1.20.1050.10">
    <property type="match status" value="1"/>
</dbReference>
<dbReference type="KEGG" id="zal:AZF00_10975"/>
<reference evidence="3 4" key="1">
    <citation type="submission" date="2015-12" db="EMBL/GenBank/DDBJ databases">
        <authorList>
            <person name="Shamseldin A."/>
            <person name="Moawad H."/>
            <person name="Abd El-Rahim W.M."/>
            <person name="Sadowsky M.J."/>
        </authorList>
    </citation>
    <scope>NUCLEOTIDE SEQUENCE [LARGE SCALE GENOMIC DNA]</scope>
    <source>
        <strain evidence="3 4">SM2</strain>
    </source>
</reference>
<dbReference type="PANTHER" id="PTHR44051">
    <property type="entry name" value="GLUTATHIONE S-TRANSFERASE-RELATED"/>
    <property type="match status" value="1"/>
</dbReference>
<dbReference type="InterPro" id="IPR004045">
    <property type="entry name" value="Glutathione_S-Trfase_N"/>
</dbReference>
<dbReference type="Pfam" id="PF13409">
    <property type="entry name" value="GST_N_2"/>
    <property type="match status" value="1"/>
</dbReference>
<proteinExistence type="predicted"/>
<dbReference type="STRING" id="1470434.AZF00_10975"/>
<evidence type="ECO:0000259" key="2">
    <source>
        <dbReference type="PROSITE" id="PS50405"/>
    </source>
</evidence>
<dbReference type="EMBL" id="CP014544">
    <property type="protein sequence ID" value="AMO68788.1"/>
    <property type="molecule type" value="Genomic_DNA"/>
</dbReference>
<dbReference type="InterPro" id="IPR040079">
    <property type="entry name" value="Glutathione_S-Trfase"/>
</dbReference>
<sequence length="207" mass="23399">MKLYTYEPAPNPRRLGLFIKHKGISIDTQAIDMMTKEQFSDSFCAINPRSTLPTLVLDDDTVLTDTIAICLYLDGLHPEKPLFGRNDLERAQVIGRCHQIFFEGFSAVAEVLRNKGEAFKDRPLPGPLKMPQIPALIDRGNLRIGAFYETMNEELTGRDFLVGNNLSQADIDLYVTLGFSGWVKRQIPDNCPVLQNWFSGMKTRFGE</sequence>
<dbReference type="SFLD" id="SFLDS00019">
    <property type="entry name" value="Glutathione_Transferase_(cytos"/>
    <property type="match status" value="1"/>
</dbReference>
<dbReference type="InterPro" id="IPR010987">
    <property type="entry name" value="Glutathione-S-Trfase_C-like"/>
</dbReference>
<dbReference type="InterPro" id="IPR034345">
    <property type="entry name" value="Gtt2-like_N"/>
</dbReference>
<gene>
    <name evidence="3" type="ORF">AZF00_10975</name>
</gene>
<dbReference type="Proteomes" id="UP000074119">
    <property type="component" value="Chromosome"/>
</dbReference>
<dbReference type="PROSITE" id="PS50404">
    <property type="entry name" value="GST_NTER"/>
    <property type="match status" value="1"/>
</dbReference>
<name>A0A127M6B7_9GAMM</name>
<dbReference type="InterPro" id="IPR036282">
    <property type="entry name" value="Glutathione-S-Trfase_C_sf"/>
</dbReference>
<dbReference type="Gene3D" id="3.40.30.10">
    <property type="entry name" value="Glutaredoxin"/>
    <property type="match status" value="1"/>
</dbReference>
<dbReference type="InterPro" id="IPR004046">
    <property type="entry name" value="GST_C"/>
</dbReference>
<dbReference type="PANTHER" id="PTHR44051:SF8">
    <property type="entry name" value="GLUTATHIONE S-TRANSFERASE GSTA"/>
    <property type="match status" value="1"/>
</dbReference>